<dbReference type="InterPro" id="IPR043129">
    <property type="entry name" value="ATPase_NBD"/>
</dbReference>
<dbReference type="SUPFAM" id="SSF53067">
    <property type="entry name" value="Actin-like ATPase domain"/>
    <property type="match status" value="1"/>
</dbReference>
<evidence type="ECO:0000259" key="3">
    <source>
        <dbReference type="Pfam" id="PF19278"/>
    </source>
</evidence>
<dbReference type="Proteomes" id="UP000193228">
    <property type="component" value="Unassembled WGS sequence"/>
</dbReference>
<keyword evidence="5" id="KW-1185">Reference proteome</keyword>
<evidence type="ECO:0000313" key="4">
    <source>
        <dbReference type="EMBL" id="SMG26563.1"/>
    </source>
</evidence>
<dbReference type="GO" id="GO:0017168">
    <property type="term" value="F:5-oxoprolinase (ATP-hydrolyzing) activity"/>
    <property type="evidence" value="ECO:0007669"/>
    <property type="project" value="TreeGrafter"/>
</dbReference>
<evidence type="ECO:0000313" key="5">
    <source>
        <dbReference type="Proteomes" id="UP000193228"/>
    </source>
</evidence>
<evidence type="ECO:0000259" key="1">
    <source>
        <dbReference type="Pfam" id="PF01968"/>
    </source>
</evidence>
<reference evidence="5" key="1">
    <citation type="submission" date="2017-04" db="EMBL/GenBank/DDBJ databases">
        <authorList>
            <person name="Varghese N."/>
            <person name="Submissions S."/>
        </authorList>
    </citation>
    <scope>NUCLEOTIDE SEQUENCE [LARGE SCALE GENOMIC DNA]</scope>
    <source>
        <strain evidence="5">LMG 29540</strain>
    </source>
</reference>
<feature type="domain" description="Hydantoinase/oxoprolinase N-terminal" evidence="2">
    <location>
        <begin position="7"/>
        <end position="184"/>
    </location>
</feature>
<feature type="domain" description="Acetophenone carboxylase-like C-terminal" evidence="3">
    <location>
        <begin position="505"/>
        <end position="682"/>
    </location>
</feature>
<dbReference type="PANTHER" id="PTHR11365:SF23">
    <property type="entry name" value="HYPOTHETICAL 5-OXOPROLINASE (EUROFUNG)-RELATED"/>
    <property type="match status" value="1"/>
</dbReference>
<dbReference type="Pfam" id="PF01968">
    <property type="entry name" value="Hydantoinase_A"/>
    <property type="match status" value="1"/>
</dbReference>
<dbReference type="InterPro" id="IPR002821">
    <property type="entry name" value="Hydantoinase_A"/>
</dbReference>
<gene>
    <name evidence="4" type="ORF">SAMN06265784_102542</name>
</gene>
<name>A0A1X7JFL5_9BURK</name>
<proteinExistence type="predicted"/>
<dbReference type="STRING" id="1515439.SAMN06265784_102542"/>
<dbReference type="PANTHER" id="PTHR11365">
    <property type="entry name" value="5-OXOPROLINASE RELATED"/>
    <property type="match status" value="1"/>
</dbReference>
<dbReference type="AlphaFoldDB" id="A0A1X7JFL5"/>
<feature type="domain" description="Hydantoinase A/oxoprolinase" evidence="1">
    <location>
        <begin position="206"/>
        <end position="490"/>
    </location>
</feature>
<dbReference type="Pfam" id="PF05378">
    <property type="entry name" value="Hydant_A_N"/>
    <property type="match status" value="1"/>
</dbReference>
<sequence>MENTKYRLGIDIGGTFTDFCLLNEDSGETLVAKVPSTPRHPSQAVMDGLARFSEQHDIRAQDVRYFVHGTTLGVNTLLERKGARTGLLITRGFLDIMSLGRSRLPDVFDLLVEKPRALIARRHVREINERVMAGGDVLIPLDLGEVVAAARELVADGVTALTITFLHSYRHPRHEQMAKQAIERALPGLYVCCSTEIWPQIREYERTMVSAINAYIGGKMDAYFAALTEETKSVGLGATLLSTKSNGGVMTAASARRTPVETLSSGPASGAIGACYVALQSGFSRLIPMDMGGTSTEVAVIDTDIRYANQCHIGDFDISMPAVDLSSIGAGGGSIAWTDGVGVLKVGPESSGSDPGPACYGRGGTRPTITDAYVTLGIIDPERFLGGEQKLDRSSALGVFGELSASLDMTREESAEAVLRVATSNMYSELVPLMARKGVDVSEFALLCYGGAGATHGFMLAREVGIRTVLVPLSPGTLCALGALVADAKSDFIQTVNLVIDPERPQAALATLRTSIEALSATALRWIDDERIRVEKRDVGIGADMRYLGQSFEVTVALDDIDPTSPAAYDAIANAFRKAYNALYGDGTSNAPLEIINLRVSAIGRTTRPLLPRLEHDAAQGELRAQRQRDIYIDGKVWRADVYDRAALRPGHRFASPAIVEQYDTTSFIPPGFQCRVDDYGMIIGELQ</sequence>
<dbReference type="EMBL" id="FXAT01000002">
    <property type="protein sequence ID" value="SMG26563.1"/>
    <property type="molecule type" value="Genomic_DNA"/>
</dbReference>
<organism evidence="4 5">
    <name type="scientific">Paraburkholderia susongensis</name>
    <dbReference type="NCBI Taxonomy" id="1515439"/>
    <lineage>
        <taxon>Bacteria</taxon>
        <taxon>Pseudomonadati</taxon>
        <taxon>Pseudomonadota</taxon>
        <taxon>Betaproteobacteria</taxon>
        <taxon>Burkholderiales</taxon>
        <taxon>Burkholderiaceae</taxon>
        <taxon>Paraburkholderia</taxon>
    </lineage>
</organism>
<dbReference type="InterPro" id="IPR008040">
    <property type="entry name" value="Hydant_A_N"/>
</dbReference>
<dbReference type="RefSeq" id="WP_167387448.1">
    <property type="nucleotide sequence ID" value="NZ_FXAT01000002.1"/>
</dbReference>
<dbReference type="GO" id="GO:0006749">
    <property type="term" value="P:glutathione metabolic process"/>
    <property type="evidence" value="ECO:0007669"/>
    <property type="project" value="TreeGrafter"/>
</dbReference>
<dbReference type="InterPro" id="IPR045079">
    <property type="entry name" value="Oxoprolinase-like"/>
</dbReference>
<dbReference type="GO" id="GO:0005829">
    <property type="term" value="C:cytosol"/>
    <property type="evidence" value="ECO:0007669"/>
    <property type="project" value="TreeGrafter"/>
</dbReference>
<protein>
    <submittedName>
        <fullName evidence="4">N-methylhydantoinase A</fullName>
    </submittedName>
</protein>
<accession>A0A1X7JFL5</accession>
<dbReference type="InterPro" id="IPR049517">
    <property type="entry name" value="ACX-like_C"/>
</dbReference>
<evidence type="ECO:0000259" key="2">
    <source>
        <dbReference type="Pfam" id="PF05378"/>
    </source>
</evidence>
<dbReference type="Pfam" id="PF19278">
    <property type="entry name" value="Hydant_A_C"/>
    <property type="match status" value="1"/>
</dbReference>